<evidence type="ECO:0000256" key="1">
    <source>
        <dbReference type="ARBA" id="ARBA00022553"/>
    </source>
</evidence>
<proteinExistence type="predicted"/>
<dbReference type="OrthoDB" id="157773at2"/>
<dbReference type="Pfam" id="PF00072">
    <property type="entry name" value="Response_reg"/>
    <property type="match status" value="1"/>
</dbReference>
<dbReference type="AlphaFoldDB" id="A0A0P6XY94"/>
<sequence length="398" mass="45977">MERETFAALFKDLISHLYDLTVLETHPLTKHFPLPSGSSKHRAEAIQKLILYEIEQLRPSNKDPQPQSLEWRPYLILFKRYVQGESPRDIANALYIGDRQFRRDHSRALQALSQRVWERYFLPQVRNGSAETLFSEDEFVLHPEKLDLVGLLRSLEGILAQRLRSEQIYLDLRLPDHPIPIKADRVLLRQILLSLINYSVQLCTGPRLELWVDNQADQTVVQIDFETDEQWETSRDDGKDFLDYVSTWGKRMQVQIVESYPSRRQKGLASLKLIFSPARQQTILIVDDQAAALRMYERYLSHVGVEVVGVTNPEQTLEAARHLQPSLIILDVMMPHLDGWEILQALQLDPLTRKIPVLVCSAWDEPDLAYSLGAAAFLKKPILQRTLLDVLYQLNIIG</sequence>
<dbReference type="PROSITE" id="PS50110">
    <property type="entry name" value="RESPONSE_REGULATORY"/>
    <property type="match status" value="1"/>
</dbReference>
<feature type="domain" description="Response regulatory" evidence="3">
    <location>
        <begin position="282"/>
        <end position="395"/>
    </location>
</feature>
<dbReference type="InterPro" id="IPR050595">
    <property type="entry name" value="Bact_response_regulator"/>
</dbReference>
<protein>
    <recommendedName>
        <fullName evidence="3">Response regulatory domain-containing protein</fullName>
    </recommendedName>
</protein>
<dbReference type="Proteomes" id="UP000050544">
    <property type="component" value="Unassembled WGS sequence"/>
</dbReference>
<accession>A0A0P6XY94</accession>
<dbReference type="RefSeq" id="WP_054521256.1">
    <property type="nucleotide sequence ID" value="NZ_LGKO01000002.1"/>
</dbReference>
<comment type="caution">
    <text evidence="4">The sequence shown here is derived from an EMBL/GenBank/DDBJ whole genome shotgun (WGS) entry which is preliminary data.</text>
</comment>
<keyword evidence="5" id="KW-1185">Reference proteome</keyword>
<feature type="modified residue" description="4-aspartylphosphate" evidence="2">
    <location>
        <position position="331"/>
    </location>
</feature>
<dbReference type="SUPFAM" id="SSF52172">
    <property type="entry name" value="CheY-like"/>
    <property type="match status" value="1"/>
</dbReference>
<organism evidence="4 5">
    <name type="scientific">Thermanaerothrix daxensis</name>
    <dbReference type="NCBI Taxonomy" id="869279"/>
    <lineage>
        <taxon>Bacteria</taxon>
        <taxon>Bacillati</taxon>
        <taxon>Chloroflexota</taxon>
        <taxon>Anaerolineae</taxon>
        <taxon>Anaerolineales</taxon>
        <taxon>Anaerolineaceae</taxon>
        <taxon>Thermanaerothrix</taxon>
    </lineage>
</organism>
<dbReference type="GO" id="GO:0000160">
    <property type="term" value="P:phosphorelay signal transduction system"/>
    <property type="evidence" value="ECO:0007669"/>
    <property type="project" value="InterPro"/>
</dbReference>
<dbReference type="Gene3D" id="3.40.50.2300">
    <property type="match status" value="1"/>
</dbReference>
<dbReference type="PANTHER" id="PTHR44591">
    <property type="entry name" value="STRESS RESPONSE REGULATOR PROTEIN 1"/>
    <property type="match status" value="1"/>
</dbReference>
<dbReference type="STRING" id="869279.SE15_06515"/>
<dbReference type="InterPro" id="IPR011006">
    <property type="entry name" value="CheY-like_superfamily"/>
</dbReference>
<dbReference type="PANTHER" id="PTHR44591:SF3">
    <property type="entry name" value="RESPONSE REGULATORY DOMAIN-CONTAINING PROTEIN"/>
    <property type="match status" value="1"/>
</dbReference>
<evidence type="ECO:0000259" key="3">
    <source>
        <dbReference type="PROSITE" id="PS50110"/>
    </source>
</evidence>
<dbReference type="Gene3D" id="3.30.565.10">
    <property type="entry name" value="Histidine kinase-like ATPase, C-terminal domain"/>
    <property type="match status" value="1"/>
</dbReference>
<reference evidence="4 5" key="1">
    <citation type="submission" date="2015-07" db="EMBL/GenBank/DDBJ databases">
        <title>Whole genome sequence of Thermanaerothrix daxensis DSM 23592.</title>
        <authorList>
            <person name="Hemp J."/>
            <person name="Ward L.M."/>
            <person name="Pace L.A."/>
            <person name="Fischer W.W."/>
        </authorList>
    </citation>
    <scope>NUCLEOTIDE SEQUENCE [LARGE SCALE GENOMIC DNA]</scope>
    <source>
        <strain evidence="4 5">GNS-1</strain>
    </source>
</reference>
<evidence type="ECO:0000313" key="4">
    <source>
        <dbReference type="EMBL" id="KPL84685.1"/>
    </source>
</evidence>
<dbReference type="SMART" id="SM00448">
    <property type="entry name" value="REC"/>
    <property type="match status" value="1"/>
</dbReference>
<dbReference type="InterPro" id="IPR036890">
    <property type="entry name" value="HATPase_C_sf"/>
</dbReference>
<evidence type="ECO:0000313" key="5">
    <source>
        <dbReference type="Proteomes" id="UP000050544"/>
    </source>
</evidence>
<dbReference type="InterPro" id="IPR001789">
    <property type="entry name" value="Sig_transdc_resp-reg_receiver"/>
</dbReference>
<name>A0A0P6XY94_9CHLR</name>
<dbReference type="SUPFAM" id="SSF55874">
    <property type="entry name" value="ATPase domain of HSP90 chaperone/DNA topoisomerase II/histidine kinase"/>
    <property type="match status" value="1"/>
</dbReference>
<evidence type="ECO:0000256" key="2">
    <source>
        <dbReference type="PROSITE-ProRule" id="PRU00169"/>
    </source>
</evidence>
<keyword evidence="1 2" id="KW-0597">Phosphoprotein</keyword>
<gene>
    <name evidence="4" type="ORF">SE15_06515</name>
</gene>
<dbReference type="EMBL" id="LGKO01000002">
    <property type="protein sequence ID" value="KPL84685.1"/>
    <property type="molecule type" value="Genomic_DNA"/>
</dbReference>